<dbReference type="Proteomes" id="UP000326881">
    <property type="component" value="Plasmid unnamed"/>
</dbReference>
<evidence type="ECO:0000313" key="2">
    <source>
        <dbReference type="Proteomes" id="UP000326881"/>
    </source>
</evidence>
<name>A0A5Q0CBI6_9HYPH</name>
<dbReference type="EMBL" id="CP043499">
    <property type="protein sequence ID" value="QFY62705.1"/>
    <property type="molecule type" value="Genomic_DNA"/>
</dbReference>
<gene>
    <name evidence="1" type="ORF">FZ934_20205</name>
</gene>
<keyword evidence="1" id="KW-0614">Plasmid</keyword>
<accession>A0A5Q0CBI6</accession>
<sequence length="64" mass="6910">MTSKSVWTADAAAGNLVRVLKQARESGPQEIQDETGVYVLKAVGKNSKDDVASSLLKLRPKQKP</sequence>
<proteinExistence type="predicted"/>
<keyword evidence="2" id="KW-1185">Reference proteome</keyword>
<organism evidence="1 2">
    <name type="scientific">Rhizobium grahamii</name>
    <dbReference type="NCBI Taxonomy" id="1120045"/>
    <lineage>
        <taxon>Bacteria</taxon>
        <taxon>Pseudomonadati</taxon>
        <taxon>Pseudomonadota</taxon>
        <taxon>Alphaproteobacteria</taxon>
        <taxon>Hyphomicrobiales</taxon>
        <taxon>Rhizobiaceae</taxon>
        <taxon>Rhizobium/Agrobacterium group</taxon>
        <taxon>Rhizobium</taxon>
    </lineage>
</organism>
<geneLocation type="plasmid" evidence="1 2">
    <name>unnamed</name>
</geneLocation>
<evidence type="ECO:0000313" key="1">
    <source>
        <dbReference type="EMBL" id="QFY62705.1"/>
    </source>
</evidence>
<reference evidence="1 2" key="1">
    <citation type="submission" date="2019-08" db="EMBL/GenBank/DDBJ databases">
        <title>Prosopis cineraria nodule microbiome.</title>
        <authorList>
            <person name="Ali R."/>
            <person name="Chaluvadi S.R."/>
            <person name="Wang X."/>
        </authorList>
    </citation>
    <scope>NUCLEOTIDE SEQUENCE [LARGE SCALE GENOMIC DNA]</scope>
    <source>
        <strain evidence="1 2">BG7</strain>
        <plasmid evidence="1 2">unnamed</plasmid>
    </source>
</reference>
<dbReference type="AlphaFoldDB" id="A0A5Q0CBI6"/>
<dbReference type="KEGG" id="rgr:FZ934_20205"/>
<protein>
    <submittedName>
        <fullName evidence="1">Uncharacterized protein</fullName>
    </submittedName>
</protein>